<keyword evidence="1" id="KW-0808">Transferase</keyword>
<reference evidence="5 6" key="1">
    <citation type="journal article" date="2015" name="Genome Announc.">
        <title>Expanding the biotechnology potential of lactobacilli through comparative genomics of 213 strains and associated genera.</title>
        <authorList>
            <person name="Sun Z."/>
            <person name="Harris H.M."/>
            <person name="McCann A."/>
            <person name="Guo C."/>
            <person name="Argimon S."/>
            <person name="Zhang W."/>
            <person name="Yang X."/>
            <person name="Jeffery I.B."/>
            <person name="Cooney J.C."/>
            <person name="Kagawa T.F."/>
            <person name="Liu W."/>
            <person name="Song Y."/>
            <person name="Salvetti E."/>
            <person name="Wrobel A."/>
            <person name="Rasinkangas P."/>
            <person name="Parkhill J."/>
            <person name="Rea M.C."/>
            <person name="O'Sullivan O."/>
            <person name="Ritari J."/>
            <person name="Douillard F.P."/>
            <person name="Paul Ross R."/>
            <person name="Yang R."/>
            <person name="Briner A.E."/>
            <person name="Felis G.E."/>
            <person name="de Vos W.M."/>
            <person name="Barrangou R."/>
            <person name="Klaenhammer T.R."/>
            <person name="Caufield P.W."/>
            <person name="Cui Y."/>
            <person name="Zhang H."/>
            <person name="O'Toole P.W."/>
        </authorList>
    </citation>
    <scope>NUCLEOTIDE SEQUENCE [LARGE SCALE GENOMIC DNA]</scope>
    <source>
        <strain evidence="5 6">DSM 18527</strain>
    </source>
</reference>
<dbReference type="PANTHER" id="PTHR43792">
    <property type="entry name" value="GNAT FAMILY, PUTATIVE (AFU_ORTHOLOGUE AFUA_3G00765)-RELATED-RELATED"/>
    <property type="match status" value="1"/>
</dbReference>
<keyword evidence="6" id="KW-1185">Reference proteome</keyword>
<dbReference type="STRING" id="1423734.FC83_GL003331"/>
<dbReference type="InterPro" id="IPR016181">
    <property type="entry name" value="Acyl_CoA_acyltransferase"/>
</dbReference>
<proteinExistence type="inferred from homology"/>
<comment type="caution">
    <text evidence="5">The sequence shown here is derived from an EMBL/GenBank/DDBJ whole genome shotgun (WGS) entry which is preliminary data.</text>
</comment>
<dbReference type="GO" id="GO:0016747">
    <property type="term" value="F:acyltransferase activity, transferring groups other than amino-acyl groups"/>
    <property type="evidence" value="ECO:0007669"/>
    <property type="project" value="InterPro"/>
</dbReference>
<keyword evidence="2" id="KW-0012">Acyltransferase</keyword>
<evidence type="ECO:0000256" key="1">
    <source>
        <dbReference type="ARBA" id="ARBA00022679"/>
    </source>
</evidence>
<evidence type="ECO:0000256" key="3">
    <source>
        <dbReference type="ARBA" id="ARBA00038502"/>
    </source>
</evidence>
<comment type="similarity">
    <text evidence="3">Belongs to the acetyltransferase family. RimJ subfamily.</text>
</comment>
<name>X0PEV4_9LACO</name>
<organism evidence="5 6">
    <name type="scientific">Agrilactobacillus composti DSM 18527 = JCM 14202</name>
    <dbReference type="NCBI Taxonomy" id="1423734"/>
    <lineage>
        <taxon>Bacteria</taxon>
        <taxon>Bacillati</taxon>
        <taxon>Bacillota</taxon>
        <taxon>Bacilli</taxon>
        <taxon>Lactobacillales</taxon>
        <taxon>Lactobacillaceae</taxon>
        <taxon>Agrilactobacillus</taxon>
    </lineage>
</organism>
<dbReference type="InterPro" id="IPR051531">
    <property type="entry name" value="N-acetyltransferase"/>
</dbReference>
<dbReference type="OrthoDB" id="2249426at2"/>
<dbReference type="Proteomes" id="UP000051236">
    <property type="component" value="Unassembled WGS sequence"/>
</dbReference>
<evidence type="ECO:0000313" key="5">
    <source>
        <dbReference type="EMBL" id="KRM33247.1"/>
    </source>
</evidence>
<dbReference type="SUPFAM" id="SSF55729">
    <property type="entry name" value="Acyl-CoA N-acyltransferases (Nat)"/>
    <property type="match status" value="1"/>
</dbReference>
<evidence type="ECO:0000313" key="6">
    <source>
        <dbReference type="Proteomes" id="UP000051236"/>
    </source>
</evidence>
<dbReference type="EMBL" id="AZGA01000057">
    <property type="protein sequence ID" value="KRM33247.1"/>
    <property type="molecule type" value="Genomic_DNA"/>
</dbReference>
<sequence length="186" mass="21279">MARFEKYHPIMTAHYTLDWLTAFKVKEINALRQDATVAQAMHRPADVHLTDTVEYVSHEMLQIMSDKKLVWGIQERSNQTFLGIFVFQNFDKAANSAEVQYELLPQFQQQGIMSEILQHMTRFAFDELHLAQLQAVIYQDQPGADAVLKNAGFHVREDLTVLDHDPSVSPDKFVVYTLEQSGPAGK</sequence>
<dbReference type="InterPro" id="IPR000182">
    <property type="entry name" value="GNAT_dom"/>
</dbReference>
<feature type="domain" description="N-acetyltransferase" evidence="4">
    <location>
        <begin position="25"/>
        <end position="154"/>
    </location>
</feature>
<gene>
    <name evidence="5" type="ORF">FC83_GL003331</name>
</gene>
<dbReference type="eggNOG" id="COG1670">
    <property type="taxonomic scope" value="Bacteria"/>
</dbReference>
<dbReference type="PATRIC" id="fig|1423734.3.peg.3383"/>
<dbReference type="RefSeq" id="WP_052004709.1">
    <property type="nucleotide sequence ID" value="NZ_AZGA01000057.1"/>
</dbReference>
<evidence type="ECO:0000259" key="4">
    <source>
        <dbReference type="Pfam" id="PF13302"/>
    </source>
</evidence>
<accession>X0PEV4</accession>
<evidence type="ECO:0000256" key="2">
    <source>
        <dbReference type="ARBA" id="ARBA00023315"/>
    </source>
</evidence>
<dbReference type="Gene3D" id="3.40.630.30">
    <property type="match status" value="1"/>
</dbReference>
<dbReference type="AlphaFoldDB" id="X0PEV4"/>
<dbReference type="PANTHER" id="PTHR43792:SF8">
    <property type="entry name" value="[RIBOSOMAL PROTEIN US5]-ALANINE N-ACETYLTRANSFERASE"/>
    <property type="match status" value="1"/>
</dbReference>
<protein>
    <recommendedName>
        <fullName evidence="4">N-acetyltransferase domain-containing protein</fullName>
    </recommendedName>
</protein>
<dbReference type="Pfam" id="PF13302">
    <property type="entry name" value="Acetyltransf_3"/>
    <property type="match status" value="1"/>
</dbReference>